<evidence type="ECO:0000313" key="7">
    <source>
        <dbReference type="EMBL" id="WAR01978.1"/>
    </source>
</evidence>
<evidence type="ECO:0000256" key="5">
    <source>
        <dbReference type="ARBA" id="ARBA00023242"/>
    </source>
</evidence>
<keyword evidence="3" id="KW-0808">Transferase</keyword>
<dbReference type="InterPro" id="IPR052056">
    <property type="entry name" value="Mono-ARTD/PARP"/>
</dbReference>
<comment type="subcellular location">
    <subcellularLocation>
        <location evidence="1">Nucleus</location>
    </subcellularLocation>
</comment>
<keyword evidence="8" id="KW-1185">Reference proteome</keyword>
<evidence type="ECO:0000256" key="1">
    <source>
        <dbReference type="ARBA" id="ARBA00004123"/>
    </source>
</evidence>
<dbReference type="EMBL" id="CP111015">
    <property type="protein sequence ID" value="WAR01978.1"/>
    <property type="molecule type" value="Genomic_DNA"/>
</dbReference>
<dbReference type="SUPFAM" id="SSF52949">
    <property type="entry name" value="Macro domain-like"/>
    <property type="match status" value="1"/>
</dbReference>
<dbReference type="Proteomes" id="UP001164746">
    <property type="component" value="Chromosome 4"/>
</dbReference>
<dbReference type="PANTHER" id="PTHR14453:SF70">
    <property type="entry name" value="PROTEIN MONO-ADP-RIBOSYLTRANSFERASE PARP9"/>
    <property type="match status" value="1"/>
</dbReference>
<dbReference type="PANTHER" id="PTHR14453">
    <property type="entry name" value="PARP/ZINC FINGER CCCH TYPE DOMAIN CONTAINING PROTEIN"/>
    <property type="match status" value="1"/>
</dbReference>
<keyword evidence="5" id="KW-0539">Nucleus</keyword>
<evidence type="ECO:0000259" key="6">
    <source>
        <dbReference type="SMART" id="SM00506"/>
    </source>
</evidence>
<proteinExistence type="predicted"/>
<reference evidence="7" key="1">
    <citation type="submission" date="2022-11" db="EMBL/GenBank/DDBJ databases">
        <title>Centuries of genome instability and evolution in soft-shell clam transmissible cancer (bioRxiv).</title>
        <authorList>
            <person name="Hart S.F.M."/>
            <person name="Yonemitsu M.A."/>
            <person name="Giersch R.M."/>
            <person name="Beal B.F."/>
            <person name="Arriagada G."/>
            <person name="Davis B.W."/>
            <person name="Ostrander E.A."/>
            <person name="Goff S.P."/>
            <person name="Metzger M.J."/>
        </authorList>
    </citation>
    <scope>NUCLEOTIDE SEQUENCE</scope>
    <source>
        <strain evidence="7">MELC-2E11</strain>
        <tissue evidence="7">Siphon/mantle</tissue>
    </source>
</reference>
<name>A0ABY7DW80_MYAAR</name>
<accession>A0ABY7DW80</accession>
<dbReference type="InterPro" id="IPR002589">
    <property type="entry name" value="Macro_dom"/>
</dbReference>
<organism evidence="7 8">
    <name type="scientific">Mya arenaria</name>
    <name type="common">Soft-shell clam</name>
    <dbReference type="NCBI Taxonomy" id="6604"/>
    <lineage>
        <taxon>Eukaryota</taxon>
        <taxon>Metazoa</taxon>
        <taxon>Spiralia</taxon>
        <taxon>Lophotrochozoa</taxon>
        <taxon>Mollusca</taxon>
        <taxon>Bivalvia</taxon>
        <taxon>Autobranchia</taxon>
        <taxon>Heteroconchia</taxon>
        <taxon>Euheterodonta</taxon>
        <taxon>Imparidentia</taxon>
        <taxon>Neoheterodontei</taxon>
        <taxon>Myida</taxon>
        <taxon>Myoidea</taxon>
        <taxon>Myidae</taxon>
        <taxon>Mya</taxon>
    </lineage>
</organism>
<dbReference type="Gene3D" id="3.40.220.10">
    <property type="entry name" value="Leucine Aminopeptidase, subunit E, domain 1"/>
    <property type="match status" value="1"/>
</dbReference>
<evidence type="ECO:0000256" key="4">
    <source>
        <dbReference type="ARBA" id="ARBA00023027"/>
    </source>
</evidence>
<feature type="non-terminal residue" evidence="7">
    <location>
        <position position="225"/>
    </location>
</feature>
<dbReference type="SMART" id="SM00506">
    <property type="entry name" value="A1pp"/>
    <property type="match status" value="1"/>
</dbReference>
<sequence>KTKQVSSDNIEKDQSFGLYTTSSGLNVLVYQQHILSIGVECITSASNKKLVHERGVACDIAKAAGLHYVQACNEIITANGELKVGTAVATSSGNLRFACIIQAIGPRWFNYDTSSFTGVHQCSEDLLTTVYNVLKVVNEMQMASVALPAISSAFSGVPLKLCAMEYARAAKRFSKDFPGANLREVHFVDRSAVKVEVIQESFHRLITEDKDDINDRLKFITKRRL</sequence>
<feature type="domain" description="Macro" evidence="6">
    <location>
        <begin position="26"/>
        <end position="166"/>
    </location>
</feature>
<evidence type="ECO:0000256" key="3">
    <source>
        <dbReference type="ARBA" id="ARBA00022679"/>
    </source>
</evidence>
<protein>
    <submittedName>
        <fullName evidence="7">PAR14-like protein</fullName>
    </submittedName>
</protein>
<gene>
    <name evidence="7" type="ORF">MAR_008536</name>
</gene>
<evidence type="ECO:0000256" key="2">
    <source>
        <dbReference type="ARBA" id="ARBA00022676"/>
    </source>
</evidence>
<evidence type="ECO:0000313" key="8">
    <source>
        <dbReference type="Proteomes" id="UP001164746"/>
    </source>
</evidence>
<keyword evidence="2" id="KW-0328">Glycosyltransferase</keyword>
<dbReference type="Pfam" id="PF01661">
    <property type="entry name" value="Macro"/>
    <property type="match status" value="1"/>
</dbReference>
<keyword evidence="4" id="KW-0520">NAD</keyword>
<dbReference type="InterPro" id="IPR043472">
    <property type="entry name" value="Macro_dom-like"/>
</dbReference>